<gene>
    <name evidence="2" type="primary">sdhC</name>
    <name evidence="2" type="ORF">GAPH_DBV009_024</name>
</gene>
<sequence>MKRARVGSVTLYRGEKNSISSIMNRIGVIMVSVVMIMMEMIRRRVEGGEEIEVGVEMLEWMKEIVSVGIIYHVYKVWKER</sequence>
<dbReference type="EMBL" id="MT270116">
    <property type="protein sequence ID" value="QNR39790.1"/>
    <property type="molecule type" value="Genomic_DNA"/>
</dbReference>
<dbReference type="GeneID" id="63062059"/>
<keyword evidence="1" id="KW-0472">Membrane</keyword>
<organism evidence="2">
    <name type="scientific">Galdieria phlegrea</name>
    <dbReference type="NCBI Taxonomy" id="1389228"/>
    <lineage>
        <taxon>Eukaryota</taxon>
        <taxon>Rhodophyta</taxon>
        <taxon>Bangiophyceae</taxon>
        <taxon>Galdieriales</taxon>
        <taxon>Galdieriaceae</taxon>
        <taxon>Galdieria</taxon>
    </lineage>
</organism>
<keyword evidence="2" id="KW-0496">Mitochondrion</keyword>
<evidence type="ECO:0000313" key="2">
    <source>
        <dbReference type="EMBL" id="QNR39790.1"/>
    </source>
</evidence>
<dbReference type="RefSeq" id="YP_010007612.1">
    <property type="nucleotide sequence ID" value="NC_053318.1"/>
</dbReference>
<keyword evidence="1" id="KW-0812">Transmembrane</keyword>
<protein>
    <submittedName>
        <fullName evidence="2">Succinate dehydrogenase cytochrome B560 subunit</fullName>
    </submittedName>
</protein>
<dbReference type="AlphaFoldDB" id="A0A7H0WB61"/>
<accession>A0A7H0WB61</accession>
<proteinExistence type="predicted"/>
<keyword evidence="1" id="KW-1133">Transmembrane helix</keyword>
<name>A0A7H0WB61_9RHOD</name>
<feature type="transmembrane region" description="Helical" evidence="1">
    <location>
        <begin position="22"/>
        <end position="41"/>
    </location>
</feature>
<reference evidence="2" key="1">
    <citation type="journal article" date="2020" name="BMC Evol. Biol.">
        <title>Potential causes and consequences of rapid mitochondrial genome evolution in thermoacidophilic Galdieria (Rhodophyta).</title>
        <authorList>
            <person name="Cho C.H."/>
            <person name="Park S.I."/>
            <person name="Ciniglia C."/>
            <person name="Yang E.C."/>
            <person name="Graf L."/>
            <person name="Bhattacharya D."/>
            <person name="Yoon H.S."/>
        </authorList>
    </citation>
    <scope>NUCLEOTIDE SEQUENCE</scope>
    <source>
        <strain evidence="2">DBV 009</strain>
    </source>
</reference>
<evidence type="ECO:0000256" key="1">
    <source>
        <dbReference type="SAM" id="Phobius"/>
    </source>
</evidence>
<geneLocation type="mitochondrion" evidence="2"/>